<dbReference type="AlphaFoldDB" id="A0A653AKK5"/>
<reference evidence="1" key="1">
    <citation type="submission" date="2018-07" db="EMBL/GenBank/DDBJ databases">
        <authorList>
            <consortium name="Genoscope - CEA"/>
            <person name="William W."/>
        </authorList>
    </citation>
    <scope>NUCLEOTIDE SEQUENCE</scope>
    <source>
        <strain evidence="1">IK1</strain>
    </source>
</reference>
<gene>
    <name evidence="1" type="ORF">TRIP_D450077</name>
</gene>
<dbReference type="EMBL" id="UPXZ01000040">
    <property type="protein sequence ID" value="VBB48622.1"/>
    <property type="molecule type" value="Genomic_DNA"/>
</dbReference>
<organism evidence="1">
    <name type="scientific">uncultured Paludibacter sp</name>
    <dbReference type="NCBI Taxonomy" id="497635"/>
    <lineage>
        <taxon>Bacteria</taxon>
        <taxon>Pseudomonadati</taxon>
        <taxon>Bacteroidota</taxon>
        <taxon>Bacteroidia</taxon>
        <taxon>Bacteroidales</taxon>
        <taxon>Paludibacteraceae</taxon>
        <taxon>Paludibacter</taxon>
        <taxon>environmental samples</taxon>
    </lineage>
</organism>
<sequence length="42" mass="4920">MRFILFNPPNPLRQGGVTTSYNSFLKVSSDTKVAQQKRRYSW</sequence>
<name>A0A653AKK5_9BACT</name>
<protein>
    <submittedName>
        <fullName evidence="1">Uncharacterized protein</fullName>
    </submittedName>
</protein>
<proteinExistence type="predicted"/>
<evidence type="ECO:0000313" key="1">
    <source>
        <dbReference type="EMBL" id="VBB48622.1"/>
    </source>
</evidence>
<accession>A0A653AKK5</accession>